<proteinExistence type="predicted"/>
<protein>
    <submittedName>
        <fullName evidence="2">Uncharacterized protein</fullName>
    </submittedName>
</protein>
<evidence type="ECO:0000313" key="3">
    <source>
        <dbReference type="Proteomes" id="UP001234178"/>
    </source>
</evidence>
<accession>A0ABQ9ZKU6</accession>
<dbReference type="Proteomes" id="UP001234178">
    <property type="component" value="Unassembled WGS sequence"/>
</dbReference>
<organism evidence="2 3">
    <name type="scientific">Daphnia magna</name>
    <dbReference type="NCBI Taxonomy" id="35525"/>
    <lineage>
        <taxon>Eukaryota</taxon>
        <taxon>Metazoa</taxon>
        <taxon>Ecdysozoa</taxon>
        <taxon>Arthropoda</taxon>
        <taxon>Crustacea</taxon>
        <taxon>Branchiopoda</taxon>
        <taxon>Diplostraca</taxon>
        <taxon>Cladocera</taxon>
        <taxon>Anomopoda</taxon>
        <taxon>Daphniidae</taxon>
        <taxon>Daphnia</taxon>
    </lineage>
</organism>
<evidence type="ECO:0000313" key="2">
    <source>
        <dbReference type="EMBL" id="KAK4013195.1"/>
    </source>
</evidence>
<keyword evidence="3" id="KW-1185">Reference proteome</keyword>
<reference evidence="2 3" key="1">
    <citation type="journal article" date="2023" name="Nucleic Acids Res.">
        <title>The hologenome of Daphnia magna reveals possible DNA methylation and microbiome-mediated evolution of the host genome.</title>
        <authorList>
            <person name="Chaturvedi A."/>
            <person name="Li X."/>
            <person name="Dhandapani V."/>
            <person name="Marshall H."/>
            <person name="Kissane S."/>
            <person name="Cuenca-Cambronero M."/>
            <person name="Asole G."/>
            <person name="Calvet F."/>
            <person name="Ruiz-Romero M."/>
            <person name="Marangio P."/>
            <person name="Guigo R."/>
            <person name="Rago D."/>
            <person name="Mirbahai L."/>
            <person name="Eastwood N."/>
            <person name="Colbourne J.K."/>
            <person name="Zhou J."/>
            <person name="Mallon E."/>
            <person name="Orsini L."/>
        </authorList>
    </citation>
    <scope>NUCLEOTIDE SEQUENCE [LARGE SCALE GENOMIC DNA]</scope>
    <source>
        <strain evidence="2">LRV0_1</strain>
    </source>
</reference>
<gene>
    <name evidence="2" type="ORF">OUZ56_025429</name>
</gene>
<sequence>MSRLWWTGQQLQESHRTDPKAVGEQLTTAGTRRNIGQGGLRDVPTAGPAVLSMLNAQRSVALGTPHLQHQAAIFLLLRHEHVDQQLTQMTEHSLVGSEQRLPFVVCWTILHEQPLRELALVLETFQEKATHPEDCALEGEQMGPAVSWTLELTRWSPVPPIAIFLH</sequence>
<feature type="region of interest" description="Disordered" evidence="1">
    <location>
        <begin position="1"/>
        <end position="24"/>
    </location>
</feature>
<name>A0ABQ9ZKU6_9CRUS</name>
<dbReference type="EMBL" id="JAOYFB010000004">
    <property type="protein sequence ID" value="KAK4013195.1"/>
    <property type="molecule type" value="Genomic_DNA"/>
</dbReference>
<evidence type="ECO:0000256" key="1">
    <source>
        <dbReference type="SAM" id="MobiDB-lite"/>
    </source>
</evidence>
<comment type="caution">
    <text evidence="2">The sequence shown here is derived from an EMBL/GenBank/DDBJ whole genome shotgun (WGS) entry which is preliminary data.</text>
</comment>